<keyword evidence="8" id="KW-1185">Reference proteome</keyword>
<accession>R3W9U1</accession>
<dbReference type="Pfam" id="PF01547">
    <property type="entry name" value="SBP_bac_1"/>
    <property type="match status" value="1"/>
</dbReference>
<dbReference type="Gene3D" id="3.40.190.10">
    <property type="entry name" value="Periplasmic binding protein-like II"/>
    <property type="match status" value="1"/>
</dbReference>
<dbReference type="PANTHER" id="PTHR43649">
    <property type="entry name" value="ARABINOSE-BINDING PROTEIN-RELATED"/>
    <property type="match status" value="1"/>
</dbReference>
<reference evidence="7 8" key="1">
    <citation type="submission" date="2013-02" db="EMBL/GenBank/DDBJ databases">
        <title>The Genome Sequence of Enterococcus phoeniculicola BAA-412.</title>
        <authorList>
            <consortium name="The Broad Institute Genome Sequencing Platform"/>
            <consortium name="The Broad Institute Genome Sequencing Center for Infectious Disease"/>
            <person name="Earl A.M."/>
            <person name="Gilmore M.S."/>
            <person name="Lebreton F."/>
            <person name="Walker B."/>
            <person name="Young S.K."/>
            <person name="Zeng Q."/>
            <person name="Gargeya S."/>
            <person name="Fitzgerald M."/>
            <person name="Haas B."/>
            <person name="Abouelleil A."/>
            <person name="Alvarado L."/>
            <person name="Arachchi H.M."/>
            <person name="Berlin A.M."/>
            <person name="Chapman S.B."/>
            <person name="Dewar J."/>
            <person name="Goldberg J."/>
            <person name="Griggs A."/>
            <person name="Gujja S."/>
            <person name="Hansen M."/>
            <person name="Howarth C."/>
            <person name="Imamovic A."/>
            <person name="Larimer J."/>
            <person name="McCowan C."/>
            <person name="Murphy C."/>
            <person name="Neiman D."/>
            <person name="Pearson M."/>
            <person name="Priest M."/>
            <person name="Roberts A."/>
            <person name="Saif S."/>
            <person name="Shea T."/>
            <person name="Sisk P."/>
            <person name="Sykes S."/>
            <person name="Wortman J."/>
            <person name="Nusbaum C."/>
            <person name="Birren B."/>
        </authorList>
    </citation>
    <scope>NUCLEOTIDE SEQUENCE [LARGE SCALE GENOMIC DNA]</scope>
    <source>
        <strain evidence="7 8">ATCC BAA-412</strain>
    </source>
</reference>
<evidence type="ECO:0000313" key="7">
    <source>
        <dbReference type="EMBL" id="EOL44671.1"/>
    </source>
</evidence>
<dbReference type="InterPro" id="IPR050490">
    <property type="entry name" value="Bact_solute-bd_prot1"/>
</dbReference>
<evidence type="ECO:0000256" key="5">
    <source>
        <dbReference type="ARBA" id="ARBA00023288"/>
    </source>
</evidence>
<keyword evidence="2 6" id="KW-0732">Signal</keyword>
<dbReference type="Proteomes" id="UP000013785">
    <property type="component" value="Unassembled WGS sequence"/>
</dbReference>
<dbReference type="RefSeq" id="WP_010768151.1">
    <property type="nucleotide sequence ID" value="NZ_ASWE01000003.1"/>
</dbReference>
<sequence length="415" mass="46674">MKNKYLLMGMATMTALVLGACGGGKSVSDEAKTEIKYYSFSATPDYEEQLNEMVDKFEEANKDIKVDVELVPYSDYFTKLQTLMAGDQAPDVFELNYENFVSYADKGALLDLDKYIQADKDFDSNTLNKEAFEAYQYDGKQYGMVESFSNVVTFYNKDLFDQAKVGYPTKDWTWSDEVAAAKKLTNTKDSIYGTYAPVTMNEFYKVAAQNGGKLKDDAENWTINDPKNVEALEYMVSNVTKEKISPSPEEMSGQNSEDLFLNGQLAMVHTGIWMFGQFKEADFDWDVQIEAGNTQKATHFFANGLAVSKDTKHAEAAYKFTQFMSASEEAAKIRVDSGWELPAVTDEALLKPYLEQTPPENRKVVFDSLDYLILPPVDASWSKISDSADKEFQKVLLGSETAKDALDNLQEEFGK</sequence>
<evidence type="ECO:0008006" key="9">
    <source>
        <dbReference type="Google" id="ProtNLM"/>
    </source>
</evidence>
<evidence type="ECO:0000256" key="2">
    <source>
        <dbReference type="ARBA" id="ARBA00022729"/>
    </source>
</evidence>
<dbReference type="SUPFAM" id="SSF53850">
    <property type="entry name" value="Periplasmic binding protein-like II"/>
    <property type="match status" value="1"/>
</dbReference>
<dbReference type="STRING" id="154621.RV11_GL002420"/>
<gene>
    <name evidence="7" type="ORF">UC3_01488</name>
</gene>
<proteinExistence type="predicted"/>
<dbReference type="PATRIC" id="fig|1158610.3.peg.1473"/>
<evidence type="ECO:0000256" key="3">
    <source>
        <dbReference type="ARBA" id="ARBA00023136"/>
    </source>
</evidence>
<protein>
    <recommendedName>
        <fullName evidence="9">Sugar ABC transporter substrate-binding protein</fullName>
    </recommendedName>
</protein>
<dbReference type="eggNOG" id="COG1653">
    <property type="taxonomic scope" value="Bacteria"/>
</dbReference>
<evidence type="ECO:0000256" key="6">
    <source>
        <dbReference type="SAM" id="SignalP"/>
    </source>
</evidence>
<organism evidence="7 8">
    <name type="scientific">Enterococcus phoeniculicola ATCC BAA-412</name>
    <dbReference type="NCBI Taxonomy" id="1158610"/>
    <lineage>
        <taxon>Bacteria</taxon>
        <taxon>Bacillati</taxon>
        <taxon>Bacillota</taxon>
        <taxon>Bacilli</taxon>
        <taxon>Lactobacillales</taxon>
        <taxon>Enterococcaceae</taxon>
        <taxon>Enterococcus</taxon>
    </lineage>
</organism>
<dbReference type="PANTHER" id="PTHR43649:SF33">
    <property type="entry name" value="POLYGALACTURONAN_RHAMNOGALACTURONAN-BINDING PROTEIN YTCQ"/>
    <property type="match status" value="1"/>
</dbReference>
<keyword evidence="4" id="KW-0564">Palmitate</keyword>
<evidence type="ECO:0000256" key="1">
    <source>
        <dbReference type="ARBA" id="ARBA00022475"/>
    </source>
</evidence>
<feature type="signal peptide" evidence="6">
    <location>
        <begin position="1"/>
        <end position="20"/>
    </location>
</feature>
<dbReference type="HOGENOM" id="CLU_031285_10_5_9"/>
<name>R3W9U1_9ENTE</name>
<dbReference type="CDD" id="cd13585">
    <property type="entry name" value="PBP2_TMBP_like"/>
    <property type="match status" value="1"/>
</dbReference>
<dbReference type="PROSITE" id="PS51257">
    <property type="entry name" value="PROKAR_LIPOPROTEIN"/>
    <property type="match status" value="1"/>
</dbReference>
<feature type="chain" id="PRO_5039140723" description="Sugar ABC transporter substrate-binding protein" evidence="6">
    <location>
        <begin position="21"/>
        <end position="415"/>
    </location>
</feature>
<evidence type="ECO:0000256" key="4">
    <source>
        <dbReference type="ARBA" id="ARBA00023139"/>
    </source>
</evidence>
<keyword evidence="1" id="KW-1003">Cell membrane</keyword>
<dbReference type="AlphaFoldDB" id="R3W9U1"/>
<comment type="caution">
    <text evidence="7">The sequence shown here is derived from an EMBL/GenBank/DDBJ whole genome shotgun (WGS) entry which is preliminary data.</text>
</comment>
<keyword evidence="5" id="KW-0449">Lipoprotein</keyword>
<evidence type="ECO:0000313" key="8">
    <source>
        <dbReference type="Proteomes" id="UP000013785"/>
    </source>
</evidence>
<dbReference type="EMBL" id="AJAT01000013">
    <property type="protein sequence ID" value="EOL44671.1"/>
    <property type="molecule type" value="Genomic_DNA"/>
</dbReference>
<dbReference type="OrthoDB" id="9782846at2"/>
<keyword evidence="3" id="KW-0472">Membrane</keyword>
<dbReference type="InterPro" id="IPR006059">
    <property type="entry name" value="SBP"/>
</dbReference>